<evidence type="ECO:0000313" key="3">
    <source>
        <dbReference type="Proteomes" id="UP001223547"/>
    </source>
</evidence>
<gene>
    <name evidence="2" type="ORF">QQF73_10760</name>
</gene>
<keyword evidence="1" id="KW-0732">Signal</keyword>
<proteinExistence type="predicted"/>
<dbReference type="Proteomes" id="UP001223547">
    <property type="component" value="Unassembled WGS sequence"/>
</dbReference>
<feature type="signal peptide" evidence="1">
    <location>
        <begin position="1"/>
        <end position="27"/>
    </location>
</feature>
<feature type="chain" id="PRO_5047256529" evidence="1">
    <location>
        <begin position="28"/>
        <end position="272"/>
    </location>
</feature>
<keyword evidence="3" id="KW-1185">Reference proteome</keyword>
<comment type="caution">
    <text evidence="2">The sequence shown here is derived from an EMBL/GenBank/DDBJ whole genome shotgun (WGS) entry which is preliminary data.</text>
</comment>
<sequence>MKDSRLRVRSLVTALILLAITSLGVRAQETAGGFLSDLHEFRVNNYMALDAYYRFSANGDTETLNEIVVGINSANDAMNTIIESTTGVLSAEQIEGLNQEFDKFKSLMRSNINDVRKTGYPDLRLVSDMANQALTMNNMATDLYQVAQESGQTETSPRIEAARSAAVKMAQMMAKYSVRTNSSVSQTFQGSATEKPLDEQAREFDQLLATVMRGDSGAELKDVMNDVSSKWEFIRGSYINYNEKNVGFVIDRYSKGILKGLSTTIELLQSNA</sequence>
<protein>
    <submittedName>
        <fullName evidence="2">Uncharacterized protein</fullName>
    </submittedName>
</protein>
<organism evidence="2 3">
    <name type="scientific">Marinobacter albus</name>
    <dbReference type="NCBI Taxonomy" id="3030833"/>
    <lineage>
        <taxon>Bacteria</taxon>
        <taxon>Pseudomonadati</taxon>
        <taxon>Pseudomonadota</taxon>
        <taxon>Gammaproteobacteria</taxon>
        <taxon>Pseudomonadales</taxon>
        <taxon>Marinobacteraceae</taxon>
        <taxon>Marinobacter</taxon>
    </lineage>
</organism>
<dbReference type="EMBL" id="JASSQD010000001">
    <property type="protein sequence ID" value="MDK9558103.1"/>
    <property type="molecule type" value="Genomic_DNA"/>
</dbReference>
<accession>A0ABT7HCL9</accession>
<reference evidence="2 3" key="1">
    <citation type="submission" date="2023-05" db="EMBL/GenBank/DDBJ databases">
        <title>Marinobacter albus sp. nov., a marine bacterium isolated from sand in a coastal intertidal zone of huludao.</title>
        <authorList>
            <person name="Deng T."/>
        </authorList>
    </citation>
    <scope>NUCLEOTIDE SEQUENCE [LARGE SCALE GENOMIC DNA]</scope>
    <source>
        <strain evidence="2 3">M216</strain>
    </source>
</reference>
<evidence type="ECO:0000256" key="1">
    <source>
        <dbReference type="SAM" id="SignalP"/>
    </source>
</evidence>
<evidence type="ECO:0000313" key="2">
    <source>
        <dbReference type="EMBL" id="MDK9558103.1"/>
    </source>
</evidence>
<name>A0ABT7HCL9_9GAMM</name>
<dbReference type="RefSeq" id="WP_219865467.1">
    <property type="nucleotide sequence ID" value="NZ_JASSQD010000001.1"/>
</dbReference>